<proteinExistence type="predicted"/>
<dbReference type="Pfam" id="PF04564">
    <property type="entry name" value="U-box"/>
    <property type="match status" value="1"/>
</dbReference>
<reference evidence="6" key="2">
    <citation type="submission" date="2020-05" db="UniProtKB">
        <authorList>
            <consortium name="EnsemblMetazoa"/>
        </authorList>
    </citation>
    <scope>IDENTIFICATION</scope>
    <source>
        <strain evidence="6">IAEA</strain>
    </source>
</reference>
<evidence type="ECO:0000256" key="2">
    <source>
        <dbReference type="ARBA" id="ARBA00022771"/>
    </source>
</evidence>
<name>A0A1A9WPQ1_9MUSC</name>
<dbReference type="GO" id="GO:0031625">
    <property type="term" value="F:ubiquitin protein ligase binding"/>
    <property type="evidence" value="ECO:0007669"/>
    <property type="project" value="TreeGrafter"/>
</dbReference>
<feature type="domain" description="U-box" evidence="5">
    <location>
        <begin position="222"/>
        <end position="302"/>
    </location>
</feature>
<dbReference type="PANTHER" id="PTHR13492">
    <property type="entry name" value="RING FINGER PROTEIN 37"/>
    <property type="match status" value="1"/>
</dbReference>
<protein>
    <recommendedName>
        <fullName evidence="5">U-box domain-containing protein</fullName>
    </recommendedName>
</protein>
<dbReference type="GO" id="GO:0008270">
    <property type="term" value="F:zinc ion binding"/>
    <property type="evidence" value="ECO:0007669"/>
    <property type="project" value="UniProtKB-KW"/>
</dbReference>
<keyword evidence="3" id="KW-0862">Zinc</keyword>
<accession>A0A1A9WPQ1</accession>
<keyword evidence="1" id="KW-0479">Metal-binding</keyword>
<dbReference type="Pfam" id="PF19318">
    <property type="entry name" value="DUF5918"/>
    <property type="match status" value="1"/>
</dbReference>
<dbReference type="InterPro" id="IPR013083">
    <property type="entry name" value="Znf_RING/FYVE/PHD"/>
</dbReference>
<dbReference type="VEuPathDB" id="VectorBase:GBRI027397"/>
<reference evidence="7" key="1">
    <citation type="submission" date="2014-03" db="EMBL/GenBank/DDBJ databases">
        <authorList>
            <person name="Aksoy S."/>
            <person name="Warren W."/>
            <person name="Wilson R.K."/>
        </authorList>
    </citation>
    <scope>NUCLEOTIDE SEQUENCE [LARGE SCALE GENOMIC DNA]</scope>
    <source>
        <strain evidence="7">IAEA</strain>
    </source>
</reference>
<dbReference type="InterPro" id="IPR017907">
    <property type="entry name" value="Znf_RING_CS"/>
</dbReference>
<evidence type="ECO:0000256" key="1">
    <source>
        <dbReference type="ARBA" id="ARBA00022723"/>
    </source>
</evidence>
<sequence length="521" mass="57952">MSLINFLNPKLKPTVECEAVCEDGYGITNLIADDPEQLLRGFMAFSVTKPPVEIIFEFPRAIDLKVIKLWNSHGALRSTAFEVHGKNEGIWERVAYVRDLAKDIDSVTFCYQSDYNSRSGRTEQQPSETVFFFKTAHRMLSNTNSIKLIIRATHKCAPILRKIQIWGLPARSLDKADRELVKSIWNEITNPYDPLERQRAEEVGQRSPSRSIPELNKESSLQIPEEFLDAITWELMIFPTVLPSGKVVDQSTIDKHSEEEAKWGRLPSDPFTGLEFTAHRKAILNLALKARIEKFLMENSEQFKTVPRSLGSSKVRRSRNRHASQVASLYQSHNSAGTYSSLSKSLSKTSATATSSSSVDNLDLAASYALPPTKRARISENSFTATLVKTRSSDGLSTLAMTSTATQTLATATSSFTKAATAAGISATLTVDTTTSSSTSPNIEAALQQALQKITRFTQSTTKDTVKPDACIQCHTPEFAYEIQTCGHLVCRECLVQLTQSEKCVCKTVFRSSDVERYHKL</sequence>
<dbReference type="GO" id="GO:0005634">
    <property type="term" value="C:nucleus"/>
    <property type="evidence" value="ECO:0007669"/>
    <property type="project" value="TreeGrafter"/>
</dbReference>
<dbReference type="SUPFAM" id="SSF57850">
    <property type="entry name" value="RING/U-box"/>
    <property type="match status" value="1"/>
</dbReference>
<dbReference type="GO" id="GO:0034450">
    <property type="term" value="F:ubiquitin-ubiquitin ligase activity"/>
    <property type="evidence" value="ECO:0007669"/>
    <property type="project" value="TreeGrafter"/>
</dbReference>
<dbReference type="GO" id="GO:0000209">
    <property type="term" value="P:protein polyubiquitination"/>
    <property type="evidence" value="ECO:0007669"/>
    <property type="project" value="TreeGrafter"/>
</dbReference>
<organism evidence="6 7">
    <name type="scientific">Glossina brevipalpis</name>
    <dbReference type="NCBI Taxonomy" id="37001"/>
    <lineage>
        <taxon>Eukaryota</taxon>
        <taxon>Metazoa</taxon>
        <taxon>Ecdysozoa</taxon>
        <taxon>Arthropoda</taxon>
        <taxon>Hexapoda</taxon>
        <taxon>Insecta</taxon>
        <taxon>Pterygota</taxon>
        <taxon>Neoptera</taxon>
        <taxon>Endopterygota</taxon>
        <taxon>Diptera</taxon>
        <taxon>Brachycera</taxon>
        <taxon>Muscomorpha</taxon>
        <taxon>Hippoboscoidea</taxon>
        <taxon>Glossinidae</taxon>
        <taxon>Glossina</taxon>
    </lineage>
</organism>
<dbReference type="PANTHER" id="PTHR13492:SF2">
    <property type="entry name" value="RING FINGER PROTEIN 37"/>
    <property type="match status" value="1"/>
</dbReference>
<dbReference type="CDD" id="cd16660">
    <property type="entry name" value="RING-Ubox_RNF37"/>
    <property type="match status" value="1"/>
</dbReference>
<dbReference type="SMART" id="SM00504">
    <property type="entry name" value="Ubox"/>
    <property type="match status" value="1"/>
</dbReference>
<dbReference type="InterPro" id="IPR039925">
    <property type="entry name" value="RNF37_RING-Ubox"/>
</dbReference>
<dbReference type="EnsemblMetazoa" id="GBRI027397-RA">
    <property type="protein sequence ID" value="GBRI027397-PA"/>
    <property type="gene ID" value="GBRI027397"/>
</dbReference>
<feature type="region of interest" description="Disordered" evidence="4">
    <location>
        <begin position="306"/>
        <end position="327"/>
    </location>
</feature>
<dbReference type="InterPro" id="IPR003613">
    <property type="entry name" value="Ubox_domain"/>
</dbReference>
<dbReference type="InterPro" id="IPR039847">
    <property type="entry name" value="Ubox5"/>
</dbReference>
<evidence type="ECO:0000313" key="7">
    <source>
        <dbReference type="Proteomes" id="UP000091820"/>
    </source>
</evidence>
<evidence type="ECO:0000313" key="6">
    <source>
        <dbReference type="EnsemblMetazoa" id="GBRI027397-PA"/>
    </source>
</evidence>
<dbReference type="Gene3D" id="3.30.40.10">
    <property type="entry name" value="Zinc/RING finger domain, C3HC4 (zinc finger)"/>
    <property type="match status" value="1"/>
</dbReference>
<dbReference type="CDD" id="cd16449">
    <property type="entry name" value="RING-HC"/>
    <property type="match status" value="1"/>
</dbReference>
<dbReference type="PROSITE" id="PS51698">
    <property type="entry name" value="U_BOX"/>
    <property type="match status" value="1"/>
</dbReference>
<keyword evidence="7" id="KW-1185">Reference proteome</keyword>
<dbReference type="AlphaFoldDB" id="A0A1A9WPQ1"/>
<dbReference type="STRING" id="37001.A0A1A9WPQ1"/>
<dbReference type="InterPro" id="IPR045696">
    <property type="entry name" value="Ubox5_N"/>
</dbReference>
<dbReference type="PROSITE" id="PS00518">
    <property type="entry name" value="ZF_RING_1"/>
    <property type="match status" value="1"/>
</dbReference>
<evidence type="ECO:0000259" key="5">
    <source>
        <dbReference type="PROSITE" id="PS51698"/>
    </source>
</evidence>
<feature type="region of interest" description="Disordered" evidence="4">
    <location>
        <begin position="197"/>
        <end position="216"/>
    </location>
</feature>
<keyword evidence="2" id="KW-0863">Zinc-finger</keyword>
<evidence type="ECO:0000256" key="3">
    <source>
        <dbReference type="ARBA" id="ARBA00022833"/>
    </source>
</evidence>
<evidence type="ECO:0000256" key="4">
    <source>
        <dbReference type="SAM" id="MobiDB-lite"/>
    </source>
</evidence>
<dbReference type="Proteomes" id="UP000091820">
    <property type="component" value="Unassembled WGS sequence"/>
</dbReference>